<dbReference type="EMBL" id="MSFL01000006">
    <property type="protein sequence ID" value="PWY87491.1"/>
    <property type="molecule type" value="Genomic_DNA"/>
</dbReference>
<dbReference type="CDD" id="cd10170">
    <property type="entry name" value="ASKHA_NBD_HSP70"/>
    <property type="match status" value="1"/>
</dbReference>
<dbReference type="InterPro" id="IPR043129">
    <property type="entry name" value="ATPase_NBD"/>
</dbReference>
<evidence type="ECO:0000313" key="1">
    <source>
        <dbReference type="EMBL" id="PWY87491.1"/>
    </source>
</evidence>
<dbReference type="AlphaFoldDB" id="A0A317WPA4"/>
<dbReference type="PANTHER" id="PTHR42749:SF1">
    <property type="entry name" value="CELL SHAPE-DETERMINING PROTEIN MREB"/>
    <property type="match status" value="1"/>
</dbReference>
<name>A0A317WPA4_9EURO</name>
<evidence type="ECO:0000313" key="2">
    <source>
        <dbReference type="Proteomes" id="UP000247233"/>
    </source>
</evidence>
<proteinExistence type="predicted"/>
<dbReference type="VEuPathDB" id="FungiDB:BO70DRAFT_394379"/>
<accession>A0A317WPA4</accession>
<dbReference type="PANTHER" id="PTHR42749">
    <property type="entry name" value="CELL SHAPE-DETERMINING PROTEIN MREB"/>
    <property type="match status" value="1"/>
</dbReference>
<dbReference type="SUPFAM" id="SSF53067">
    <property type="entry name" value="Actin-like ATPase domain"/>
    <property type="match status" value="1"/>
</dbReference>
<keyword evidence="2" id="KW-1185">Reference proteome</keyword>
<dbReference type="GeneID" id="37068696"/>
<evidence type="ECO:0008006" key="3">
    <source>
        <dbReference type="Google" id="ProtNLM"/>
    </source>
</evidence>
<dbReference type="RefSeq" id="XP_025401374.1">
    <property type="nucleotide sequence ID" value="XM_025546459.1"/>
</dbReference>
<dbReference type="STRING" id="1448321.A0A317WPA4"/>
<reference evidence="1 2" key="1">
    <citation type="submission" date="2016-12" db="EMBL/GenBank/DDBJ databases">
        <title>The genomes of Aspergillus section Nigri reveals drivers in fungal speciation.</title>
        <authorList>
            <consortium name="DOE Joint Genome Institute"/>
            <person name="Vesth T.C."/>
            <person name="Nybo J."/>
            <person name="Theobald S."/>
            <person name="Brandl J."/>
            <person name="Frisvad J.C."/>
            <person name="Nielsen K.F."/>
            <person name="Lyhne E.K."/>
            <person name="Kogle M.E."/>
            <person name="Kuo A."/>
            <person name="Riley R."/>
            <person name="Clum A."/>
            <person name="Nolan M."/>
            <person name="Lipzen A."/>
            <person name="Salamov A."/>
            <person name="Henrissat B."/>
            <person name="Wiebenga A."/>
            <person name="De Vries R.P."/>
            <person name="Grigoriev I.V."/>
            <person name="Mortensen U.H."/>
            <person name="Andersen M.R."/>
            <person name="Baker S.E."/>
        </authorList>
    </citation>
    <scope>NUCLEOTIDE SEQUENCE [LARGE SCALE GENOMIC DNA]</scope>
    <source>
        <strain evidence="1 2">CBS 117.55</strain>
    </source>
</reference>
<dbReference type="OrthoDB" id="4427047at2759"/>
<dbReference type="Proteomes" id="UP000247233">
    <property type="component" value="Unassembled WGS sequence"/>
</dbReference>
<comment type="caution">
    <text evidence="1">The sequence shown here is derived from an EMBL/GenBank/DDBJ whole genome shotgun (WGS) entry which is preliminary data.</text>
</comment>
<protein>
    <recommendedName>
        <fullName evidence="3">Actin-like ATPase domain-containing protein</fullName>
    </recommendedName>
</protein>
<gene>
    <name evidence="1" type="ORF">BO70DRAFT_394379</name>
</gene>
<dbReference type="Gene3D" id="3.30.420.40">
    <property type="match status" value="1"/>
</dbReference>
<organism evidence="1 2">
    <name type="scientific">Aspergillus heteromorphus CBS 117.55</name>
    <dbReference type="NCBI Taxonomy" id="1448321"/>
    <lineage>
        <taxon>Eukaryota</taxon>
        <taxon>Fungi</taxon>
        <taxon>Dikarya</taxon>
        <taxon>Ascomycota</taxon>
        <taxon>Pezizomycotina</taxon>
        <taxon>Eurotiomycetes</taxon>
        <taxon>Eurotiomycetidae</taxon>
        <taxon>Eurotiales</taxon>
        <taxon>Aspergillaceae</taxon>
        <taxon>Aspergillus</taxon>
        <taxon>Aspergillus subgen. Circumdati</taxon>
    </lineage>
</organism>
<sequence length="218" mass="23630">MNTCQSTTKIVVGIDFGTTATRVSHAAWGGREPDISQVGHVFFGPGKISIPSKLAYKDGAIRWGEAADTEYPCHVSIKHLLNGMLDQETIANTPQFAGLETLQLPADMTPQQIIGDFLRTLRGHILEQLASSYHEKGLSVEYYFTVPAAWSEDGQTRMREAITIAGYGTRVFFISEAEAAVVFLQKAMPGLLPMGHYLVCDVGGGTTNYNILTAASGM</sequence>